<dbReference type="Gramene" id="rna24787">
    <property type="protein sequence ID" value="RHN62233.1"/>
    <property type="gene ID" value="gene24787"/>
</dbReference>
<organism evidence="2 3">
    <name type="scientific">Medicago truncatula</name>
    <name type="common">Barrel medic</name>
    <name type="synonym">Medicago tribuloides</name>
    <dbReference type="NCBI Taxonomy" id="3880"/>
    <lineage>
        <taxon>Eukaryota</taxon>
        <taxon>Viridiplantae</taxon>
        <taxon>Streptophyta</taxon>
        <taxon>Embryophyta</taxon>
        <taxon>Tracheophyta</taxon>
        <taxon>Spermatophyta</taxon>
        <taxon>Magnoliopsida</taxon>
        <taxon>eudicotyledons</taxon>
        <taxon>Gunneridae</taxon>
        <taxon>Pentapetalae</taxon>
        <taxon>rosids</taxon>
        <taxon>fabids</taxon>
        <taxon>Fabales</taxon>
        <taxon>Fabaceae</taxon>
        <taxon>Papilionoideae</taxon>
        <taxon>50 kb inversion clade</taxon>
        <taxon>NPAAA clade</taxon>
        <taxon>Hologalegina</taxon>
        <taxon>IRL clade</taxon>
        <taxon>Trifolieae</taxon>
        <taxon>Medicago</taxon>
    </lineage>
</organism>
<protein>
    <recommendedName>
        <fullName evidence="4">Transmembrane protein</fullName>
    </recommendedName>
</protein>
<gene>
    <name evidence="2" type="ORF">MtrunA17_Chr4g0045211</name>
</gene>
<proteinExistence type="predicted"/>
<keyword evidence="1" id="KW-0472">Membrane</keyword>
<evidence type="ECO:0000313" key="3">
    <source>
        <dbReference type="Proteomes" id="UP000265566"/>
    </source>
</evidence>
<keyword evidence="1" id="KW-1133">Transmembrane helix</keyword>
<reference evidence="3" key="1">
    <citation type="journal article" date="2018" name="Nat. Plants">
        <title>Whole-genome landscape of Medicago truncatula symbiotic genes.</title>
        <authorList>
            <person name="Pecrix Y."/>
            <person name="Staton S.E."/>
            <person name="Sallet E."/>
            <person name="Lelandais-Briere C."/>
            <person name="Moreau S."/>
            <person name="Carrere S."/>
            <person name="Blein T."/>
            <person name="Jardinaud M.F."/>
            <person name="Latrasse D."/>
            <person name="Zouine M."/>
            <person name="Zahm M."/>
            <person name="Kreplak J."/>
            <person name="Mayjonade B."/>
            <person name="Satge C."/>
            <person name="Perez M."/>
            <person name="Cauet S."/>
            <person name="Marande W."/>
            <person name="Chantry-Darmon C."/>
            <person name="Lopez-Roques C."/>
            <person name="Bouchez O."/>
            <person name="Berard A."/>
            <person name="Debelle F."/>
            <person name="Munos S."/>
            <person name="Bendahmane A."/>
            <person name="Berges H."/>
            <person name="Niebel A."/>
            <person name="Buitink J."/>
            <person name="Frugier F."/>
            <person name="Benhamed M."/>
            <person name="Crespi M."/>
            <person name="Gouzy J."/>
            <person name="Gamas P."/>
        </authorList>
    </citation>
    <scope>NUCLEOTIDE SEQUENCE [LARGE SCALE GENOMIC DNA]</scope>
    <source>
        <strain evidence="3">cv. Jemalong A17</strain>
    </source>
</reference>
<sequence>MMCLVLLKDSKALVVVSFTCFRFLISSVELSVGLYFASISA</sequence>
<evidence type="ECO:0000313" key="2">
    <source>
        <dbReference type="EMBL" id="RHN62233.1"/>
    </source>
</evidence>
<evidence type="ECO:0000256" key="1">
    <source>
        <dbReference type="SAM" id="Phobius"/>
    </source>
</evidence>
<dbReference type="Proteomes" id="UP000265566">
    <property type="component" value="Chromosome 4"/>
</dbReference>
<keyword evidence="1" id="KW-0812">Transmembrane</keyword>
<feature type="transmembrane region" description="Helical" evidence="1">
    <location>
        <begin position="12"/>
        <end position="37"/>
    </location>
</feature>
<name>A0A396IBS2_MEDTR</name>
<dbReference type="AlphaFoldDB" id="A0A396IBS2"/>
<accession>A0A396IBS2</accession>
<comment type="caution">
    <text evidence="2">The sequence shown here is derived from an EMBL/GenBank/DDBJ whole genome shotgun (WGS) entry which is preliminary data.</text>
</comment>
<dbReference type="EMBL" id="PSQE01000004">
    <property type="protein sequence ID" value="RHN62233.1"/>
    <property type="molecule type" value="Genomic_DNA"/>
</dbReference>
<evidence type="ECO:0008006" key="4">
    <source>
        <dbReference type="Google" id="ProtNLM"/>
    </source>
</evidence>